<dbReference type="InterPro" id="IPR011989">
    <property type="entry name" value="ARM-like"/>
</dbReference>
<protein>
    <recommendedName>
        <fullName evidence="6">ARM repeat-containing protein</fullName>
    </recommendedName>
</protein>
<dbReference type="InterPro" id="IPR016024">
    <property type="entry name" value="ARM-type_fold"/>
</dbReference>
<dbReference type="EMBL" id="JBEFKJ010000003">
    <property type="protein sequence ID" value="KAL2047124.1"/>
    <property type="molecule type" value="Genomic_DNA"/>
</dbReference>
<feature type="domain" description="TTI1 C-terminal TPR" evidence="3">
    <location>
        <begin position="786"/>
        <end position="900"/>
    </location>
</feature>
<evidence type="ECO:0000313" key="4">
    <source>
        <dbReference type="EMBL" id="KAL2047124.1"/>
    </source>
</evidence>
<keyword evidence="5" id="KW-1185">Reference proteome</keyword>
<dbReference type="Pfam" id="PF24181">
    <property type="entry name" value="TPR_TTI1_C"/>
    <property type="match status" value="1"/>
</dbReference>
<dbReference type="SUPFAM" id="SSF48371">
    <property type="entry name" value="ARM repeat"/>
    <property type="match status" value="1"/>
</dbReference>
<dbReference type="InterPro" id="IPR057567">
    <property type="entry name" value="TPR_TTI1_C"/>
</dbReference>
<dbReference type="InterPro" id="IPR052587">
    <property type="entry name" value="TELO2-interacting_protein_1"/>
</dbReference>
<dbReference type="InterPro" id="IPR057566">
    <property type="entry name" value="TPR_TTI1_N"/>
</dbReference>
<accession>A0ABR4ANJ9</accession>
<evidence type="ECO:0000259" key="3">
    <source>
        <dbReference type="Pfam" id="PF24181"/>
    </source>
</evidence>
<feature type="region of interest" description="Disordered" evidence="1">
    <location>
        <begin position="759"/>
        <end position="792"/>
    </location>
</feature>
<dbReference type="InterPro" id="IPR049362">
    <property type="entry name" value="TTI1_rpt"/>
</dbReference>
<feature type="domain" description="TTI1 N-terminal TPR" evidence="2">
    <location>
        <begin position="13"/>
        <end position="345"/>
    </location>
</feature>
<gene>
    <name evidence="4" type="ORF">N7G274_001143</name>
</gene>
<dbReference type="Proteomes" id="UP001590950">
    <property type="component" value="Unassembled WGS sequence"/>
</dbReference>
<sequence>MIQGMDEARLKAFRALKPPCVELSQVALRYKGKKAAGKDLVNSLEALLGTLGKVSKQSNALDPRLAQYAFFPLSHIFRDTKDLPVRAVELALECLEILIAHGWRTEISPELGKQLLMLLSFLAGGSATDVKVNSVNEELSSAALNCLAALFQTSRNSVLGDGTIEPQDLPILGHAVTVMLDGVTDGPSVKVRLAALTALDNMINATTCDEALKNVFPGIVSSLTKVLSPKSGIKPSYKVLAASLVTLTTIICRVISDDITDVSGKGQAGTVVVIEGKEDGNSSWATATAGQVNMALANILPLRYHDRSEVRTALFELCTSVIQQCQRSLSQSLSMLTDTLIVLCSQSSETEAANMFTVDGLLAANAGLHENVKSSLHDWIVALPRVMQSNDDTRKKKIIEQILTSFRVLKKHAIRLDMLDGSVASNLRASVSAAIQASSTARRPVSESSIEVTQLLESTSRSLTFNTALFNGSGSRTTMTGLRNLLTQLKALPISRSLQQGIINTLRTSSGEEQLANLWLALQLLNDAPSDTSIVDQYLNFPPANDIHRQMLDEVYSFSLDILAQSTFIDTDRWQLQALALESVALQARSQRYDFRPELVDALYPILERLGSDNAALQQQAMTCLNIVSNACDYPDSAALIIENADYLVNAVALKLNTFDISPQAPQVLVMMIRLCGSALIPYLDDLVESVFSIMACYNGYPKLVESLFSVLDAIIEEAAKSFTPAIEGKSEDNRPQVYRPISIEELASIHHINLEQTSRPLSPPPLQLSEPATGPNGKESTSPPRTSSPQLAPLSKVDALIISITSLTTSHLTAPSTTLRLRILRLLASALPILASNNDKFLPIAATLWPVIAVRLYDSRSNDPSTTLAAANALSTLCKSAGDFLASRVEDDWDQLCKLYRQVEKEMKEEARVQGKGKGKDKGLAKAGTERGMRWKAWNAVVGLLLVIVGDVGVTSEMEDGIFTMLGWLGPEHEDIRDVLEMLNADSLWLVEQRAREKRD</sequence>
<name>A0ABR4ANJ9_9LECA</name>
<comment type="caution">
    <text evidence="4">The sequence shown here is derived from an EMBL/GenBank/DDBJ whole genome shotgun (WGS) entry which is preliminary data.</text>
</comment>
<evidence type="ECO:0000259" key="2">
    <source>
        <dbReference type="Pfam" id="PF24173"/>
    </source>
</evidence>
<feature type="compositionally biased region" description="Polar residues" evidence="1">
    <location>
        <begin position="779"/>
        <end position="791"/>
    </location>
</feature>
<dbReference type="Gene3D" id="1.25.10.10">
    <property type="entry name" value="Leucine-rich Repeat Variant"/>
    <property type="match status" value="2"/>
</dbReference>
<evidence type="ECO:0000313" key="5">
    <source>
        <dbReference type="Proteomes" id="UP001590950"/>
    </source>
</evidence>
<evidence type="ECO:0008006" key="6">
    <source>
        <dbReference type="Google" id="ProtNLM"/>
    </source>
</evidence>
<dbReference type="Pfam" id="PF24173">
    <property type="entry name" value="TPR_TTI1_N"/>
    <property type="match status" value="1"/>
</dbReference>
<dbReference type="PANTHER" id="PTHR18460:SF3">
    <property type="entry name" value="TELO2-INTERACTING PROTEIN 1 HOMOLOG"/>
    <property type="match status" value="1"/>
</dbReference>
<dbReference type="Pfam" id="PF21547">
    <property type="entry name" value="TTI1"/>
    <property type="match status" value="1"/>
</dbReference>
<reference evidence="4 5" key="1">
    <citation type="submission" date="2024-09" db="EMBL/GenBank/DDBJ databases">
        <title>Rethinking Asexuality: The Enigmatic Case of Functional Sexual Genes in Lepraria (Stereocaulaceae).</title>
        <authorList>
            <person name="Doellman M."/>
            <person name="Sun Y."/>
            <person name="Barcenas-Pena A."/>
            <person name="Lumbsch H.T."/>
            <person name="Grewe F."/>
        </authorList>
    </citation>
    <scope>NUCLEOTIDE SEQUENCE [LARGE SCALE GENOMIC DNA]</scope>
    <source>
        <strain evidence="4 5">Mercado 3170</strain>
    </source>
</reference>
<evidence type="ECO:0000256" key="1">
    <source>
        <dbReference type="SAM" id="MobiDB-lite"/>
    </source>
</evidence>
<dbReference type="PANTHER" id="PTHR18460">
    <property type="entry name" value="TEL2 INTERACTING PROTEIN 1 TTI1 FAMILY MEMBER"/>
    <property type="match status" value="1"/>
</dbReference>
<proteinExistence type="predicted"/>
<organism evidence="4 5">
    <name type="scientific">Stereocaulon virgatum</name>
    <dbReference type="NCBI Taxonomy" id="373712"/>
    <lineage>
        <taxon>Eukaryota</taxon>
        <taxon>Fungi</taxon>
        <taxon>Dikarya</taxon>
        <taxon>Ascomycota</taxon>
        <taxon>Pezizomycotina</taxon>
        <taxon>Lecanoromycetes</taxon>
        <taxon>OSLEUM clade</taxon>
        <taxon>Lecanoromycetidae</taxon>
        <taxon>Lecanorales</taxon>
        <taxon>Lecanorineae</taxon>
        <taxon>Stereocaulaceae</taxon>
        <taxon>Stereocaulon</taxon>
    </lineage>
</organism>